<accession>A0AAD5YMP6</accession>
<dbReference type="AlphaFoldDB" id="A0AAD5YMP6"/>
<keyword evidence="3" id="KW-1185">Reference proteome</keyword>
<dbReference type="GO" id="GO:0090730">
    <property type="term" value="C:Las1 complex"/>
    <property type="evidence" value="ECO:0007669"/>
    <property type="project" value="InterPro"/>
</dbReference>
<dbReference type="PANTHER" id="PTHR15002:SF0">
    <property type="entry name" value="RIBOSOMAL BIOGENESIS PROTEIN LAS1L"/>
    <property type="match status" value="1"/>
</dbReference>
<evidence type="ECO:0000313" key="3">
    <source>
        <dbReference type="Proteomes" id="UP001212997"/>
    </source>
</evidence>
<reference evidence="2" key="1">
    <citation type="submission" date="2022-07" db="EMBL/GenBank/DDBJ databases">
        <title>Genome Sequence of Physisporinus lineatus.</title>
        <authorList>
            <person name="Buettner E."/>
        </authorList>
    </citation>
    <scope>NUCLEOTIDE SEQUENCE</scope>
    <source>
        <strain evidence="2">VT162</strain>
    </source>
</reference>
<proteinExistence type="predicted"/>
<evidence type="ECO:0000313" key="2">
    <source>
        <dbReference type="EMBL" id="KAJ3490171.1"/>
    </source>
</evidence>
<sequence>MKLPRRVPWLSLQELDQVCAWIYTDENDIDAKIKALAAWKNITSLPHALESTHALLISIIQDANSSTLRNISSLPLRQSYATALIRLVNGLVDPLQVGAYARSISSIASQLGLPPWLVEVRHAATHEDLPSLEILREAARTAMTWLLNNYFLPTLYPATQPTAKTPPLRSLAPVLKEYKNLLKITTRDASLRSQYQTEVTRILRDVERWISEAKVASNVLSGAFDWDASPGAHELEADPRERWALERFCDTLLDKGMLVPLSKRKRTVNSAFAPPPSSVAIWTPLLSHVQTLHPSLPSVLVNKIVSYLLPKESVDQEGQDGNLSIREESYKRDTSYELCLVSWAKHILDASESTSIHEDAETVLDRQEVVATIISTLGPHQSHNANEENGIRALLTALCSDHQDLQDLALSLTSPTAPVSSISNSVWNERDLESMNERLRNLMTTIRSTDTTRPPVDDGSNPLLRLSSPPPTATSMDVEESKGPLTLSEEGSPELPPGWRKLSERDGWRPSPIGIYVGSAVSRLH</sequence>
<dbReference type="Pfam" id="PF04031">
    <property type="entry name" value="Las1"/>
    <property type="match status" value="1"/>
</dbReference>
<organism evidence="2 3">
    <name type="scientific">Meripilus lineatus</name>
    <dbReference type="NCBI Taxonomy" id="2056292"/>
    <lineage>
        <taxon>Eukaryota</taxon>
        <taxon>Fungi</taxon>
        <taxon>Dikarya</taxon>
        <taxon>Basidiomycota</taxon>
        <taxon>Agaricomycotina</taxon>
        <taxon>Agaricomycetes</taxon>
        <taxon>Polyporales</taxon>
        <taxon>Meripilaceae</taxon>
        <taxon>Meripilus</taxon>
    </lineage>
</organism>
<name>A0AAD5YMP6_9APHY</name>
<feature type="region of interest" description="Disordered" evidence="1">
    <location>
        <begin position="449"/>
        <end position="509"/>
    </location>
</feature>
<dbReference type="Proteomes" id="UP001212997">
    <property type="component" value="Unassembled WGS sequence"/>
</dbReference>
<comment type="caution">
    <text evidence="2">The sequence shown here is derived from an EMBL/GenBank/DDBJ whole genome shotgun (WGS) entry which is preliminary data.</text>
</comment>
<dbReference type="GO" id="GO:0000470">
    <property type="term" value="P:maturation of LSU-rRNA"/>
    <property type="evidence" value="ECO:0007669"/>
    <property type="project" value="TreeGrafter"/>
</dbReference>
<evidence type="ECO:0000256" key="1">
    <source>
        <dbReference type="SAM" id="MobiDB-lite"/>
    </source>
</evidence>
<dbReference type="GO" id="GO:0000460">
    <property type="term" value="P:maturation of 5.8S rRNA"/>
    <property type="evidence" value="ECO:0007669"/>
    <property type="project" value="TreeGrafter"/>
</dbReference>
<evidence type="ECO:0008006" key="4">
    <source>
        <dbReference type="Google" id="ProtNLM"/>
    </source>
</evidence>
<dbReference type="PANTHER" id="PTHR15002">
    <property type="entry name" value="RIBOSOMAL BIOGENESIS PROTEIN LAS1L"/>
    <property type="match status" value="1"/>
</dbReference>
<dbReference type="InterPro" id="IPR007174">
    <property type="entry name" value="Las1"/>
</dbReference>
<dbReference type="GO" id="GO:0004519">
    <property type="term" value="F:endonuclease activity"/>
    <property type="evidence" value="ECO:0007669"/>
    <property type="project" value="InterPro"/>
</dbReference>
<gene>
    <name evidence="2" type="ORF">NLI96_g1614</name>
</gene>
<protein>
    <recommendedName>
        <fullName evidence="4">Las1-domain-containing protein</fullName>
    </recommendedName>
</protein>
<dbReference type="EMBL" id="JANAWD010000032">
    <property type="protein sequence ID" value="KAJ3490171.1"/>
    <property type="molecule type" value="Genomic_DNA"/>
</dbReference>
<dbReference type="GO" id="GO:0030687">
    <property type="term" value="C:preribosome, large subunit precursor"/>
    <property type="evidence" value="ECO:0007669"/>
    <property type="project" value="TreeGrafter"/>
</dbReference>